<accession>G5NKQ7</accession>
<protein>
    <submittedName>
        <fullName evidence="1">Uncharacterized protein</fullName>
    </submittedName>
</protein>
<evidence type="ECO:0000313" key="1">
    <source>
        <dbReference type="EMBL" id="EHC49300.1"/>
    </source>
</evidence>
<dbReference type="EMBL" id="AFCO01001865">
    <property type="protein sequence ID" value="EHC49300.1"/>
    <property type="molecule type" value="Genomic_DNA"/>
</dbReference>
<reference evidence="1 2" key="1">
    <citation type="journal article" date="2011" name="BMC Genomics">
        <title>Genome sequencing reveals diversification of virulence factor content and possible host adaptation in distinct subpopulations of Salmonella enterica.</title>
        <authorList>
            <person name="den Bakker H.C."/>
            <person name="Moreno Switt A.I."/>
            <person name="Govoni G."/>
            <person name="Cummings C.A."/>
            <person name="Ranieri M.L."/>
            <person name="Degoricija L."/>
            <person name="Hoelzer K."/>
            <person name="Rodriguez-Rivera L.D."/>
            <person name="Brown S."/>
            <person name="Bolchacova E."/>
            <person name="Furtado M.R."/>
            <person name="Wiedmann M."/>
        </authorList>
    </citation>
    <scope>NUCLEOTIDE SEQUENCE [LARGE SCALE GENOMIC DNA]</scope>
    <source>
        <strain evidence="1 2">R8-3668</strain>
    </source>
</reference>
<dbReference type="AlphaFoldDB" id="G5NKQ7"/>
<dbReference type="Proteomes" id="UP000003532">
    <property type="component" value="Unassembled WGS sequence"/>
</dbReference>
<gene>
    <name evidence="1" type="ORF">LTSEINV_5737</name>
</gene>
<feature type="non-terminal residue" evidence="1">
    <location>
        <position position="1"/>
    </location>
</feature>
<name>G5NKQ7_SALET</name>
<organism evidence="1 2">
    <name type="scientific">Salmonella enterica subsp. enterica serovar Inverness str. R8-3668</name>
    <dbReference type="NCBI Taxonomy" id="913075"/>
    <lineage>
        <taxon>Bacteria</taxon>
        <taxon>Pseudomonadati</taxon>
        <taxon>Pseudomonadota</taxon>
        <taxon>Gammaproteobacteria</taxon>
        <taxon>Enterobacterales</taxon>
        <taxon>Enterobacteriaceae</taxon>
        <taxon>Salmonella</taxon>
    </lineage>
</organism>
<sequence length="33" mass="3911">PIKLRYNANIRRFFRLCILHQAISVKIADVNIN</sequence>
<evidence type="ECO:0000313" key="2">
    <source>
        <dbReference type="Proteomes" id="UP000003532"/>
    </source>
</evidence>
<comment type="caution">
    <text evidence="1">The sequence shown here is derived from an EMBL/GenBank/DDBJ whole genome shotgun (WGS) entry which is preliminary data.</text>
</comment>
<proteinExistence type="predicted"/>